<dbReference type="PANTHER" id="PTHR44757:SF2">
    <property type="entry name" value="BIOFILM ARCHITECTURE MAINTENANCE PROTEIN MBAA"/>
    <property type="match status" value="1"/>
</dbReference>
<dbReference type="InterPro" id="IPR052155">
    <property type="entry name" value="Biofilm_reg_signaling"/>
</dbReference>
<dbReference type="AlphaFoldDB" id="A0A7K3UJS6"/>
<dbReference type="Proteomes" id="UP000471753">
    <property type="component" value="Unassembled WGS sequence"/>
</dbReference>
<dbReference type="InterPro" id="IPR000160">
    <property type="entry name" value="GGDEF_dom"/>
</dbReference>
<name>A0A7K3UJS6_9HYPH</name>
<organism evidence="4 5">
    <name type="scientific">Rhizobium phaseoli</name>
    <dbReference type="NCBI Taxonomy" id="396"/>
    <lineage>
        <taxon>Bacteria</taxon>
        <taxon>Pseudomonadati</taxon>
        <taxon>Pseudomonadota</taxon>
        <taxon>Alphaproteobacteria</taxon>
        <taxon>Hyphomicrobiales</taxon>
        <taxon>Rhizobiaceae</taxon>
        <taxon>Rhizobium/Agrobacterium group</taxon>
        <taxon>Rhizobium</taxon>
    </lineage>
</organism>
<dbReference type="PANTHER" id="PTHR44757">
    <property type="entry name" value="DIGUANYLATE CYCLASE DGCP"/>
    <property type="match status" value="1"/>
</dbReference>
<dbReference type="CDD" id="cd01949">
    <property type="entry name" value="GGDEF"/>
    <property type="match status" value="1"/>
</dbReference>
<dbReference type="Gene3D" id="3.30.70.270">
    <property type="match status" value="1"/>
</dbReference>
<dbReference type="SMART" id="SM00052">
    <property type="entry name" value="EAL"/>
    <property type="match status" value="1"/>
</dbReference>
<evidence type="ECO:0000313" key="4">
    <source>
        <dbReference type="EMBL" id="NEJ73449.1"/>
    </source>
</evidence>
<evidence type="ECO:0000259" key="2">
    <source>
        <dbReference type="PROSITE" id="PS50883"/>
    </source>
</evidence>
<dbReference type="InterPro" id="IPR043128">
    <property type="entry name" value="Rev_trsase/Diguanyl_cyclase"/>
</dbReference>
<dbReference type="InterPro" id="IPR029787">
    <property type="entry name" value="Nucleotide_cyclase"/>
</dbReference>
<feature type="domain" description="GGDEF" evidence="3">
    <location>
        <begin position="499"/>
        <end position="625"/>
    </location>
</feature>
<dbReference type="Gene3D" id="3.20.20.450">
    <property type="entry name" value="EAL domain"/>
    <property type="match status" value="1"/>
</dbReference>
<sequence>MLALPVVASKIAAVTQLDDGLIAKRFEWAPRDASGKIVFIAIDKRTLDAVGIWPWPRSQYGKLLEKLTAANAADIFLDIDFSTPSNAAEDGALASALETAGGGVLLPLFRQKVAASSSETEISKPIAALLANAWPVFANVTMDADGIVRRFDLGNEFDGRSTQSAAAALSGSPDTSGRRLIDFSIRQASVPTYSLVDVLSGKVADEQLEGRSIVVGASAAELKDIFPVPLKGSIVGPLLHVLAAETLLQNRTLRGYDQVPIDLLVAAILIVAIFSSRMAGMAKISLLLLAMGLVSEAVAFCLQKDFALVGGTTVYWMLLALAWVLALNERIDLGQMMATFASIDARNTRRLMRRIIADSSDGIVAFTGDMKIADISVSAKAVLRLSAGADLLTSPERSVTEAVASLIARYDVDSGRIHTDVVEFVTYCGEDQIAYEACITLSPVEGPDPKAVHSFCGCIIIRDVTAQKRYQVQLKRMSEEDDRTGLLNRREFLSRLEGRNGLVVVLEIERFSDICAALGRDVGDALLRAVGARLETNFPDGLLGRIEGALFAVHSTIEDDPTLYAEGLLSPFEEPVVIDGMSVIIAVRLGFAQAGPLGAESALRAAESALDTAKKTTEPWSIYNPATALRQARLRRLEADMRAALGDQQFFLLYQPQVDLSSGEFVGAEALLRWRHPELGVISPVEFIPIAESSGLICNIGRWVLTEACAEASRWPFGMVSVNMSPVQFDRSDVEAEVRLALSTSGLPASRLCLELTESVFLDDSGRSISKMAAARAIGVSLALDDFGTGYSSMSYLADLPLDKLKIDQSFVRRMTGAQGVLEIVKAIVYLARGLNLEIVAEGVEGEEEKALLRQLECQTGQGYLFGKPQIASQMIAHFGLSMHVA</sequence>
<dbReference type="CDD" id="cd01948">
    <property type="entry name" value="EAL"/>
    <property type="match status" value="1"/>
</dbReference>
<dbReference type="InterPro" id="IPR001633">
    <property type="entry name" value="EAL_dom"/>
</dbReference>
<evidence type="ECO:0000313" key="5">
    <source>
        <dbReference type="Proteomes" id="UP000471753"/>
    </source>
</evidence>
<comment type="caution">
    <text evidence="4">The sequence shown here is derived from an EMBL/GenBank/DDBJ whole genome shotgun (WGS) entry which is preliminary data.</text>
</comment>
<feature type="transmembrane region" description="Helical" evidence="1">
    <location>
        <begin position="306"/>
        <end position="327"/>
    </location>
</feature>
<keyword evidence="1" id="KW-0812">Transmembrane</keyword>
<gene>
    <name evidence="4" type="ORF">GR197_23395</name>
</gene>
<dbReference type="PROSITE" id="PS50883">
    <property type="entry name" value="EAL"/>
    <property type="match status" value="1"/>
</dbReference>
<dbReference type="Pfam" id="PF00563">
    <property type="entry name" value="EAL"/>
    <property type="match status" value="1"/>
</dbReference>
<dbReference type="InterPro" id="IPR035919">
    <property type="entry name" value="EAL_sf"/>
</dbReference>
<protein>
    <submittedName>
        <fullName evidence="4">EAL domain-containing protein</fullName>
    </submittedName>
</protein>
<feature type="domain" description="EAL" evidence="2">
    <location>
        <begin position="634"/>
        <end position="883"/>
    </location>
</feature>
<dbReference type="InterPro" id="IPR007890">
    <property type="entry name" value="CHASE2"/>
</dbReference>
<proteinExistence type="predicted"/>
<reference evidence="4 5" key="1">
    <citation type="submission" date="2019-12" db="EMBL/GenBank/DDBJ databases">
        <title>Rhizobium genotypes associated with high levels of biological nitrogen fixation by grain legumes in a temperate-maritime cropping system.</title>
        <authorList>
            <person name="Maluk M."/>
            <person name="Francesc Ferrando Molina F."/>
            <person name="Lopez Del Egido L."/>
            <person name="Lafos M."/>
            <person name="Langarica-Fuentes A."/>
            <person name="Gebre Yohannes G."/>
            <person name="Young M.W."/>
            <person name="Martin P."/>
            <person name="Gantlett R."/>
            <person name="Kenicer G."/>
            <person name="Hawes C."/>
            <person name="Begg G.S."/>
            <person name="Quilliam R.S."/>
            <person name="Squire G.R."/>
            <person name="Poole P.S."/>
            <person name="Young P.W."/>
            <person name="Iannetta P.M."/>
            <person name="James E.K."/>
        </authorList>
    </citation>
    <scope>NUCLEOTIDE SEQUENCE [LARGE SCALE GENOMIC DNA]</scope>
    <source>
        <strain evidence="4 5">JHI366</strain>
    </source>
</reference>
<dbReference type="PROSITE" id="PS50887">
    <property type="entry name" value="GGDEF"/>
    <property type="match status" value="1"/>
</dbReference>
<feature type="transmembrane region" description="Helical" evidence="1">
    <location>
        <begin position="282"/>
        <end position="300"/>
    </location>
</feature>
<keyword evidence="1" id="KW-0472">Membrane</keyword>
<dbReference type="SMART" id="SM00267">
    <property type="entry name" value="GGDEF"/>
    <property type="match status" value="1"/>
</dbReference>
<evidence type="ECO:0000259" key="3">
    <source>
        <dbReference type="PROSITE" id="PS50887"/>
    </source>
</evidence>
<dbReference type="SUPFAM" id="SSF55073">
    <property type="entry name" value="Nucleotide cyclase"/>
    <property type="match status" value="1"/>
</dbReference>
<dbReference type="SUPFAM" id="SSF141868">
    <property type="entry name" value="EAL domain-like"/>
    <property type="match status" value="1"/>
</dbReference>
<keyword evidence="1" id="KW-1133">Transmembrane helix</keyword>
<dbReference type="EMBL" id="WUFT01000016">
    <property type="protein sequence ID" value="NEJ73449.1"/>
    <property type="molecule type" value="Genomic_DNA"/>
</dbReference>
<dbReference type="SMART" id="SM01080">
    <property type="entry name" value="CHASE2"/>
    <property type="match status" value="1"/>
</dbReference>
<evidence type="ECO:0000256" key="1">
    <source>
        <dbReference type="SAM" id="Phobius"/>
    </source>
</evidence>
<dbReference type="Pfam" id="PF00990">
    <property type="entry name" value="GGDEF"/>
    <property type="match status" value="1"/>
</dbReference>
<dbReference type="Pfam" id="PF05226">
    <property type="entry name" value="CHASE2"/>
    <property type="match status" value="1"/>
</dbReference>
<accession>A0A7K3UJS6</accession>